<name>A0ABR7N667_9FIRM</name>
<feature type="region of interest" description="Disordered" evidence="1">
    <location>
        <begin position="42"/>
        <end position="67"/>
    </location>
</feature>
<evidence type="ECO:0000313" key="3">
    <source>
        <dbReference type="Proteomes" id="UP000606193"/>
    </source>
</evidence>
<gene>
    <name evidence="2" type="ORF">H8704_13000</name>
</gene>
<reference evidence="2 3" key="1">
    <citation type="submission" date="2020-08" db="EMBL/GenBank/DDBJ databases">
        <title>Genome public.</title>
        <authorList>
            <person name="Liu C."/>
            <person name="Sun Q."/>
        </authorList>
    </citation>
    <scope>NUCLEOTIDE SEQUENCE [LARGE SCALE GENOMIC DNA]</scope>
    <source>
        <strain evidence="2 3">NSJ-37</strain>
    </source>
</reference>
<organism evidence="2 3">
    <name type="scientific">Jutongia huaianensis</name>
    <dbReference type="NCBI Taxonomy" id="2763668"/>
    <lineage>
        <taxon>Bacteria</taxon>
        <taxon>Bacillati</taxon>
        <taxon>Bacillota</taxon>
        <taxon>Clostridia</taxon>
        <taxon>Lachnospirales</taxon>
        <taxon>Lachnospiraceae</taxon>
        <taxon>Jutongia</taxon>
    </lineage>
</organism>
<accession>A0ABR7N667</accession>
<keyword evidence="3" id="KW-1185">Reference proteome</keyword>
<proteinExistence type="predicted"/>
<dbReference type="RefSeq" id="WP_408611204.1">
    <property type="nucleotide sequence ID" value="NZ_JACRSX010000024.1"/>
</dbReference>
<sequence>MPSAVISISRHLRRSLQSLSQSHARHPVFHAVRFVCHKSQDHHPVPARNRRDQHQGHHTVPARNRRNLQDLNPVRRTVLLRSHRSIQDLSPGHRTVLHQNLRNLRDLSPVRRTVLLRNRRNLQDLNPVRRTVLLRSLQDLSLDRLLVAVVPYAGHFSHRSAFNIQHPVPYFIGYIR</sequence>
<comment type="caution">
    <text evidence="2">The sequence shown here is derived from an EMBL/GenBank/DDBJ whole genome shotgun (WGS) entry which is preliminary data.</text>
</comment>
<dbReference type="EMBL" id="JACRSX010000024">
    <property type="protein sequence ID" value="MBC8563527.1"/>
    <property type="molecule type" value="Genomic_DNA"/>
</dbReference>
<evidence type="ECO:0000313" key="2">
    <source>
        <dbReference type="EMBL" id="MBC8563527.1"/>
    </source>
</evidence>
<evidence type="ECO:0000256" key="1">
    <source>
        <dbReference type="SAM" id="MobiDB-lite"/>
    </source>
</evidence>
<protein>
    <submittedName>
        <fullName evidence="2">DUF3106 domain-containing protein</fullName>
    </submittedName>
</protein>
<feature type="compositionally biased region" description="Basic and acidic residues" evidence="1">
    <location>
        <begin position="42"/>
        <end position="55"/>
    </location>
</feature>
<dbReference type="Proteomes" id="UP000606193">
    <property type="component" value="Unassembled WGS sequence"/>
</dbReference>